<name>A0A932CNH7_UNCTE</name>
<dbReference type="EMBL" id="JACPRF010000178">
    <property type="protein sequence ID" value="MBI2876379.1"/>
    <property type="molecule type" value="Genomic_DNA"/>
</dbReference>
<gene>
    <name evidence="2" type="ORF">HYY20_05815</name>
</gene>
<comment type="caution">
    <text evidence="2">The sequence shown here is derived from an EMBL/GenBank/DDBJ whole genome shotgun (WGS) entry which is preliminary data.</text>
</comment>
<feature type="region of interest" description="Disordered" evidence="1">
    <location>
        <begin position="51"/>
        <end position="73"/>
    </location>
</feature>
<protein>
    <submittedName>
        <fullName evidence="2">Uncharacterized protein</fullName>
    </submittedName>
</protein>
<organism evidence="2 3">
    <name type="scientific">Tectimicrobiota bacterium</name>
    <dbReference type="NCBI Taxonomy" id="2528274"/>
    <lineage>
        <taxon>Bacteria</taxon>
        <taxon>Pseudomonadati</taxon>
        <taxon>Nitrospinota/Tectimicrobiota group</taxon>
        <taxon>Candidatus Tectimicrobiota</taxon>
    </lineage>
</organism>
<evidence type="ECO:0000313" key="3">
    <source>
        <dbReference type="Proteomes" id="UP000769766"/>
    </source>
</evidence>
<proteinExistence type="predicted"/>
<sequence length="73" mass="8143">MQNRTGRPPLLPLLEAAREFLGQFSETRHHLIQARNEIFLALRSAVDTLIEKGHPNGKSQGGEPGSIRKLDID</sequence>
<dbReference type="AlphaFoldDB" id="A0A932CNH7"/>
<reference evidence="2" key="1">
    <citation type="submission" date="2020-07" db="EMBL/GenBank/DDBJ databases">
        <title>Huge and variable diversity of episymbiotic CPR bacteria and DPANN archaea in groundwater ecosystems.</title>
        <authorList>
            <person name="He C.Y."/>
            <person name="Keren R."/>
            <person name="Whittaker M."/>
            <person name="Farag I.F."/>
            <person name="Doudna J."/>
            <person name="Cate J.H.D."/>
            <person name="Banfield J.F."/>
        </authorList>
    </citation>
    <scope>NUCLEOTIDE SEQUENCE</scope>
    <source>
        <strain evidence="2">NC_groundwater_672_Ag_B-0.1um_62_36</strain>
    </source>
</reference>
<dbReference type="Proteomes" id="UP000769766">
    <property type="component" value="Unassembled WGS sequence"/>
</dbReference>
<evidence type="ECO:0000313" key="2">
    <source>
        <dbReference type="EMBL" id="MBI2876379.1"/>
    </source>
</evidence>
<evidence type="ECO:0000256" key="1">
    <source>
        <dbReference type="SAM" id="MobiDB-lite"/>
    </source>
</evidence>
<accession>A0A932CNH7</accession>